<reference evidence="1 2" key="1">
    <citation type="submission" date="2018-10" db="EMBL/GenBank/DDBJ databases">
        <authorList>
            <consortium name="Pathogen Informatics"/>
        </authorList>
    </citation>
    <scope>NUCLEOTIDE SEQUENCE [LARGE SCALE GENOMIC DNA]</scope>
</reference>
<name>A0A0R3ULV8_MESCO</name>
<sequence length="122" mass="13574">MSTNPLIANLASQTPGWLGTLAMNLDGVVIHSAGELKNDDEIASKFFELARHVGRYMELEGPQANQEDPFKRLTVMCSKHAYVMTCIGDTIYVVKRRLPQIDSESSVDETVLMRDPHSPINV</sequence>
<protein>
    <submittedName>
        <fullName evidence="3">Late endosomal/lysosomal adaptor and MAPK and MTOR activator 4</fullName>
    </submittedName>
</protein>
<accession>A0A0R3ULV8</accession>
<evidence type="ECO:0000313" key="2">
    <source>
        <dbReference type="Proteomes" id="UP000267029"/>
    </source>
</evidence>
<proteinExistence type="predicted"/>
<dbReference type="AlphaFoldDB" id="A0A0R3ULV8"/>
<evidence type="ECO:0000313" key="1">
    <source>
        <dbReference type="EMBL" id="VDD82685.1"/>
    </source>
</evidence>
<reference evidence="3" key="2">
    <citation type="submission" date="2019-11" db="UniProtKB">
        <authorList>
            <consortium name="WormBaseParasite"/>
        </authorList>
    </citation>
    <scope>IDENTIFICATION</scope>
</reference>
<dbReference type="STRING" id="53468.A0A0R3ULV8"/>
<evidence type="ECO:0000313" key="3">
    <source>
        <dbReference type="WBParaSite" id="MCU_006546-RA"/>
    </source>
</evidence>
<keyword evidence="2" id="KW-1185">Reference proteome</keyword>
<gene>
    <name evidence="1" type="ORF">MCOS_LOCUS8688</name>
</gene>
<dbReference type="OrthoDB" id="275011at2759"/>
<dbReference type="EMBL" id="UXSR01005555">
    <property type="protein sequence ID" value="VDD82685.1"/>
    <property type="molecule type" value="Genomic_DNA"/>
</dbReference>
<dbReference type="Proteomes" id="UP000267029">
    <property type="component" value="Unassembled WGS sequence"/>
</dbReference>
<dbReference type="WBParaSite" id="MCU_006546-RA">
    <property type="protein sequence ID" value="MCU_006546-RA"/>
    <property type="gene ID" value="MCU_006546"/>
</dbReference>
<organism evidence="3">
    <name type="scientific">Mesocestoides corti</name>
    <name type="common">Flatworm</name>
    <dbReference type="NCBI Taxonomy" id="53468"/>
    <lineage>
        <taxon>Eukaryota</taxon>
        <taxon>Metazoa</taxon>
        <taxon>Spiralia</taxon>
        <taxon>Lophotrochozoa</taxon>
        <taxon>Platyhelminthes</taxon>
        <taxon>Cestoda</taxon>
        <taxon>Eucestoda</taxon>
        <taxon>Cyclophyllidea</taxon>
        <taxon>Mesocestoididae</taxon>
        <taxon>Mesocestoides</taxon>
    </lineage>
</organism>